<feature type="region of interest" description="Disordered" evidence="13">
    <location>
        <begin position="1"/>
        <end position="20"/>
    </location>
</feature>
<comment type="catalytic activity">
    <reaction evidence="11">
        <text>nitric oxide + Fe(III)-[cytochrome c] + H2O = Fe(II)-[cytochrome c] + nitrite + 2 H(+)</text>
        <dbReference type="Rhea" id="RHEA:15233"/>
        <dbReference type="Rhea" id="RHEA-COMP:10350"/>
        <dbReference type="Rhea" id="RHEA-COMP:14399"/>
        <dbReference type="ChEBI" id="CHEBI:15377"/>
        <dbReference type="ChEBI" id="CHEBI:15378"/>
        <dbReference type="ChEBI" id="CHEBI:16301"/>
        <dbReference type="ChEBI" id="CHEBI:16480"/>
        <dbReference type="ChEBI" id="CHEBI:29033"/>
        <dbReference type="ChEBI" id="CHEBI:29034"/>
        <dbReference type="EC" id="1.7.2.1"/>
    </reaction>
</comment>
<evidence type="ECO:0000313" key="17">
    <source>
        <dbReference type="Proteomes" id="UP000008915"/>
    </source>
</evidence>
<dbReference type="SUPFAM" id="SSF49503">
    <property type="entry name" value="Cupredoxins"/>
    <property type="match status" value="2"/>
</dbReference>
<dbReference type="InterPro" id="IPR011707">
    <property type="entry name" value="Cu-oxidase-like_N"/>
</dbReference>
<evidence type="ECO:0000256" key="4">
    <source>
        <dbReference type="ARBA" id="ARBA00011233"/>
    </source>
</evidence>
<dbReference type="InterPro" id="IPR045087">
    <property type="entry name" value="Cu-oxidase_fam"/>
</dbReference>
<dbReference type="PANTHER" id="PTHR11709:SF394">
    <property type="entry name" value="FI03373P-RELATED"/>
    <property type="match status" value="1"/>
</dbReference>
<feature type="chain" id="PRO_5039294371" description="Copper-containing nitrite reductase" evidence="14">
    <location>
        <begin position="43"/>
        <end position="378"/>
    </location>
</feature>
<dbReference type="NCBIfam" id="TIGR02376">
    <property type="entry name" value="Cu_nitrite_red"/>
    <property type="match status" value="1"/>
</dbReference>
<dbReference type="Proteomes" id="UP000008915">
    <property type="component" value="Chromosome"/>
</dbReference>
<feature type="domain" description="Plastocyanin-like" evidence="15">
    <location>
        <begin position="106"/>
        <end position="211"/>
    </location>
</feature>
<feature type="binding site" description="type 1 copper site" evidence="12">
    <location>
        <position position="189"/>
    </location>
    <ligand>
        <name>Cu cation</name>
        <dbReference type="ChEBI" id="CHEBI:23378"/>
        <label>1</label>
    </ligand>
</feature>
<dbReference type="EC" id="1.7.2.1" evidence="5"/>
<evidence type="ECO:0000256" key="10">
    <source>
        <dbReference type="ARBA" id="ARBA00023008"/>
    </source>
</evidence>
<dbReference type="eggNOG" id="COG2132">
    <property type="taxonomic scope" value="Bacteria"/>
</dbReference>
<comment type="similarity">
    <text evidence="3">Belongs to the multicopper oxidase family.</text>
</comment>
<sequence>MMGPMRGLKKGRGMSRGRRTRGRVALLLGLSMVAVTACGSTAAGQGDAAQPGSSGSGTEQAQQVEPARAGAKVVAADPTAVPEPVGQRPPQTVRIDLETVELDGKLDDGTTYTYWTFNGQVPGPMLRVRVGDTVELHLKNSPKSGQIHSIDLHAVNGPGGGAVATQVKPGEEKVFTWKALNPGLYIYHCASPHIPSHIANGMYGLILVEPEGGLPPVDKEFYIVQGEFYTNLKRGEKGHAGYDYDALLDERPNFVVFNGAAAYWTGERAMKAKVGDRIRIFVGNGGPNLVSSFHVIGEVFDAVHDQGATEAVHNVQTALIPAGGAAWVEFTVDVPGTYTLVDHSISRSIDKGAIAQIVVEGEPNPEVFDAPQVDAGAH</sequence>
<proteinExistence type="inferred from homology"/>
<feature type="binding site" description="type 1 copper site" evidence="12">
    <location>
        <position position="188"/>
    </location>
    <ligand>
        <name>Cu cation</name>
        <dbReference type="ChEBI" id="CHEBI:23378"/>
        <label>1</label>
    </ligand>
</feature>
<dbReference type="STRING" id="644966.Tmar_1506"/>
<dbReference type="GO" id="GO:0005507">
    <property type="term" value="F:copper ion binding"/>
    <property type="evidence" value="ECO:0007669"/>
    <property type="project" value="InterPro"/>
</dbReference>
<evidence type="ECO:0000256" key="6">
    <source>
        <dbReference type="ARBA" id="ARBA00017290"/>
    </source>
</evidence>
<protein>
    <recommendedName>
        <fullName evidence="6">Copper-containing nitrite reductase</fullName>
        <ecNumber evidence="5">1.7.2.1</ecNumber>
    </recommendedName>
</protein>
<evidence type="ECO:0000256" key="5">
    <source>
        <dbReference type="ARBA" id="ARBA00011882"/>
    </source>
</evidence>
<dbReference type="FunFam" id="2.60.40.420:FF:000093">
    <property type="entry name" value="Copper-containing nitrite reductase"/>
    <property type="match status" value="1"/>
</dbReference>
<feature type="binding site" description="type 1 copper site" evidence="12">
    <location>
        <position position="343"/>
    </location>
    <ligand>
        <name>Cu cation</name>
        <dbReference type="ChEBI" id="CHEBI:23378"/>
        <label>1</label>
    </ligand>
</feature>
<dbReference type="AlphaFoldDB" id="E6SGG5"/>
<gene>
    <name evidence="16" type="ordered locus">Tmar_1506</name>
</gene>
<dbReference type="PRINTS" id="PR00695">
    <property type="entry name" value="CUNO2RDTASE"/>
</dbReference>
<dbReference type="HOGENOM" id="CLU_031740_1_0_9"/>
<evidence type="ECO:0000256" key="13">
    <source>
        <dbReference type="SAM" id="MobiDB-lite"/>
    </source>
</evidence>
<evidence type="ECO:0000256" key="1">
    <source>
        <dbReference type="ARBA" id="ARBA00001960"/>
    </source>
</evidence>
<feature type="compositionally biased region" description="Polar residues" evidence="13">
    <location>
        <begin position="51"/>
        <end position="63"/>
    </location>
</feature>
<keyword evidence="14" id="KW-0732">Signal</keyword>
<keyword evidence="17" id="KW-1185">Reference proteome</keyword>
<feature type="binding site" description="type 1 copper site" evidence="12">
    <location>
        <position position="197"/>
    </location>
    <ligand>
        <name>Cu cation</name>
        <dbReference type="ChEBI" id="CHEBI:23378"/>
        <label>1</label>
    </ligand>
</feature>
<reference evidence="16 17" key="1">
    <citation type="journal article" date="2010" name="Stand. Genomic Sci.">
        <title>Complete genome sequence of Thermaerobacter marianensis type strain (7p75a).</title>
        <authorList>
            <person name="Han C."/>
            <person name="Gu W."/>
            <person name="Zhang X."/>
            <person name="Lapidus A."/>
            <person name="Nolan M."/>
            <person name="Copeland A."/>
            <person name="Lucas S."/>
            <person name="Del Rio T.G."/>
            <person name="Tice H."/>
            <person name="Cheng J.F."/>
            <person name="Tapia R."/>
            <person name="Goodwin L."/>
            <person name="Pitluck S."/>
            <person name="Pagani I."/>
            <person name="Ivanova N."/>
            <person name="Mavromatis K."/>
            <person name="Mikhailova N."/>
            <person name="Pati A."/>
            <person name="Chen A."/>
            <person name="Palaniappan K."/>
            <person name="Land M."/>
            <person name="Hauser L."/>
            <person name="Chang Y.J."/>
            <person name="Jeffries C.D."/>
            <person name="Schneider S."/>
            <person name="Rohde M."/>
            <person name="Goker M."/>
            <person name="Pukall R."/>
            <person name="Woyke T."/>
            <person name="Bristow J."/>
            <person name="Eisen J.A."/>
            <person name="Markowitz V."/>
            <person name="Hugenholtz P."/>
            <person name="Kyrpides N.C."/>
            <person name="Klenk H.P."/>
            <person name="Detter J.C."/>
        </authorList>
    </citation>
    <scope>NUCLEOTIDE SEQUENCE [LARGE SCALE GENOMIC DNA]</scope>
    <source>
        <strain evidence="17">ATCC 700841 / DSM 12885 / JCM 10246 / 7p75a</strain>
    </source>
</reference>
<evidence type="ECO:0000256" key="8">
    <source>
        <dbReference type="ARBA" id="ARBA00022737"/>
    </source>
</evidence>
<dbReference type="KEGG" id="tmr:Tmar_1506"/>
<keyword evidence="9 16" id="KW-0560">Oxidoreductase</keyword>
<evidence type="ECO:0000259" key="15">
    <source>
        <dbReference type="Pfam" id="PF07732"/>
    </source>
</evidence>
<evidence type="ECO:0000256" key="14">
    <source>
        <dbReference type="SAM" id="SignalP"/>
    </source>
</evidence>
<evidence type="ECO:0000256" key="9">
    <source>
        <dbReference type="ARBA" id="ARBA00023002"/>
    </source>
</evidence>
<evidence type="ECO:0000256" key="3">
    <source>
        <dbReference type="ARBA" id="ARBA00010609"/>
    </source>
</evidence>
<evidence type="ECO:0000313" key="16">
    <source>
        <dbReference type="EMBL" id="ADU51617.1"/>
    </source>
</evidence>
<dbReference type="InterPro" id="IPR008972">
    <property type="entry name" value="Cupredoxin"/>
</dbReference>
<keyword evidence="8" id="KW-0677">Repeat</keyword>
<dbReference type="Gene3D" id="2.60.40.420">
    <property type="entry name" value="Cupredoxins - blue copper proteins"/>
    <property type="match status" value="2"/>
</dbReference>
<reference evidence="17" key="2">
    <citation type="journal article" date="2010" name="Stand. Genomic Sci.">
        <title>Complete genome sequence of Thermaerobacter marianensis type strain (7p75aT).</title>
        <authorList>
            <person name="Han C."/>
            <person name="Gu W."/>
            <person name="Zhang X."/>
            <person name="Lapidus A."/>
            <person name="Nolan M."/>
            <person name="Copeland A."/>
            <person name="Lucas S."/>
            <person name="Glavina Del Rio T."/>
            <person name="Tice H."/>
            <person name="Cheng J."/>
            <person name="Tapia R."/>
            <person name="Goodwin L."/>
            <person name="Pitluck S."/>
            <person name="Pagani I."/>
            <person name="Ivanova N."/>
            <person name="Mavromatis K."/>
            <person name="Mikhailova N."/>
            <person name="Pati A."/>
            <person name="Chen A."/>
            <person name="Palaniappan K."/>
            <person name="Land M."/>
            <person name="Hauser L."/>
            <person name="Chang Y."/>
            <person name="Jeffries C."/>
            <person name="Schneider S."/>
            <person name="Rohde M."/>
            <person name="Goker M."/>
            <person name="Pukall R."/>
            <person name="Woyke T."/>
            <person name="Bristow J."/>
            <person name="Eisen J."/>
            <person name="Markowitz V."/>
            <person name="Hugenholtz P."/>
            <person name="Kyrpides N."/>
            <person name="Klenk H."/>
            <person name="Detter J."/>
        </authorList>
    </citation>
    <scope>NUCLEOTIDE SEQUENCE [LARGE SCALE GENOMIC DNA]</scope>
    <source>
        <strain evidence="17">ATCC 700841 / DSM 12885 / JCM 10246 / 7p75a</strain>
    </source>
</reference>
<name>E6SGG5_THEM7</name>
<dbReference type="EMBL" id="CP002344">
    <property type="protein sequence ID" value="ADU51617.1"/>
    <property type="molecule type" value="Genomic_DNA"/>
</dbReference>
<comment type="cofactor">
    <cofactor evidence="2 12">
        <name>Cu(2+)</name>
        <dbReference type="ChEBI" id="CHEBI:29036"/>
    </cofactor>
</comment>
<dbReference type="Pfam" id="PF07732">
    <property type="entry name" value="Cu-oxidase_3"/>
    <property type="match status" value="1"/>
</dbReference>
<feature type="binding site" description="type 1 copper site" evidence="12">
    <location>
        <position position="202"/>
    </location>
    <ligand>
        <name>Cu cation</name>
        <dbReference type="ChEBI" id="CHEBI:23378"/>
        <label>1</label>
    </ligand>
</feature>
<keyword evidence="10 12" id="KW-0186">Copper</keyword>
<keyword evidence="7 12" id="KW-0479">Metal-binding</keyword>
<dbReference type="GO" id="GO:0050421">
    <property type="term" value="F:nitrite reductase (NO-forming) activity"/>
    <property type="evidence" value="ECO:0007669"/>
    <property type="project" value="UniProtKB-EC"/>
</dbReference>
<evidence type="ECO:0000256" key="12">
    <source>
        <dbReference type="PIRSR" id="PIRSR601287-1"/>
    </source>
</evidence>
<evidence type="ECO:0000256" key="11">
    <source>
        <dbReference type="ARBA" id="ARBA00049340"/>
    </source>
</evidence>
<feature type="binding site" description="type 1 copper site" evidence="12">
    <location>
        <position position="153"/>
    </location>
    <ligand>
        <name>Cu cation</name>
        <dbReference type="ChEBI" id="CHEBI:23378"/>
        <label>1</label>
    </ligand>
</feature>
<dbReference type="CDD" id="cd11020">
    <property type="entry name" value="CuRO_1_CuNIR"/>
    <property type="match status" value="1"/>
</dbReference>
<dbReference type="InterPro" id="IPR001287">
    <property type="entry name" value="NO2-reductase_Cu"/>
</dbReference>
<comment type="subunit">
    <text evidence="4">Homotrimer.</text>
</comment>
<evidence type="ECO:0000256" key="2">
    <source>
        <dbReference type="ARBA" id="ARBA00001973"/>
    </source>
</evidence>
<dbReference type="CDD" id="cd04208">
    <property type="entry name" value="CuRO_2_CuNIR"/>
    <property type="match status" value="1"/>
</dbReference>
<accession>E6SGG5</accession>
<feature type="compositionally biased region" description="Basic residues" evidence="13">
    <location>
        <begin position="7"/>
        <end position="20"/>
    </location>
</feature>
<comment type="cofactor">
    <cofactor evidence="1 12">
        <name>Cu(+)</name>
        <dbReference type="ChEBI" id="CHEBI:49552"/>
    </cofactor>
</comment>
<organism evidence="16 17">
    <name type="scientific">Thermaerobacter marianensis (strain ATCC 700841 / DSM 12885 / JCM 10246 / 7p75a)</name>
    <dbReference type="NCBI Taxonomy" id="644966"/>
    <lineage>
        <taxon>Bacteria</taxon>
        <taxon>Bacillati</taxon>
        <taxon>Bacillota</taxon>
        <taxon>Clostridia</taxon>
        <taxon>Eubacteriales</taxon>
        <taxon>Clostridiales Family XVII. Incertae Sedis</taxon>
        <taxon>Thermaerobacter</taxon>
    </lineage>
</organism>
<feature type="binding site" description="type 1 copper site" evidence="12">
    <location>
        <position position="148"/>
    </location>
    <ligand>
        <name>Cu cation</name>
        <dbReference type="ChEBI" id="CHEBI:23378"/>
        <label>1</label>
    </ligand>
</feature>
<feature type="signal peptide" evidence="14">
    <location>
        <begin position="1"/>
        <end position="42"/>
    </location>
</feature>
<feature type="region of interest" description="Disordered" evidence="13">
    <location>
        <begin position="43"/>
        <end position="73"/>
    </location>
</feature>
<evidence type="ECO:0000256" key="7">
    <source>
        <dbReference type="ARBA" id="ARBA00022723"/>
    </source>
</evidence>
<dbReference type="PANTHER" id="PTHR11709">
    <property type="entry name" value="MULTI-COPPER OXIDASE"/>
    <property type="match status" value="1"/>
</dbReference>